<comment type="caution">
    <text evidence="2">The sequence shown here is derived from an EMBL/GenBank/DDBJ whole genome shotgun (WGS) entry which is preliminary data.</text>
</comment>
<protein>
    <submittedName>
        <fullName evidence="2">Uncharacterized protein</fullName>
    </submittedName>
</protein>
<dbReference type="Proteomes" id="UP001548832">
    <property type="component" value="Unassembled WGS sequence"/>
</dbReference>
<sequence length="48" mass="5128">MIIEGNLAVVAVMQAMAVLVDHHVVVVLAMMVMSMGLDDQVTLGCRSE</sequence>
<evidence type="ECO:0000313" key="3">
    <source>
        <dbReference type="Proteomes" id="UP001548832"/>
    </source>
</evidence>
<feature type="transmembrane region" description="Helical" evidence="1">
    <location>
        <begin position="7"/>
        <end position="33"/>
    </location>
</feature>
<dbReference type="RefSeq" id="WP_354464379.1">
    <property type="nucleotide sequence ID" value="NZ_JBEWSZ010000007.1"/>
</dbReference>
<keyword evidence="1" id="KW-0812">Transmembrane</keyword>
<name>A0ABV2DQ64_9HYPH</name>
<organism evidence="2 3">
    <name type="scientific">Mesorhizobium shangrilense</name>
    <dbReference type="NCBI Taxonomy" id="460060"/>
    <lineage>
        <taxon>Bacteria</taxon>
        <taxon>Pseudomonadati</taxon>
        <taxon>Pseudomonadota</taxon>
        <taxon>Alphaproteobacteria</taxon>
        <taxon>Hyphomicrobiales</taxon>
        <taxon>Phyllobacteriaceae</taxon>
        <taxon>Mesorhizobium</taxon>
    </lineage>
</organism>
<reference evidence="2 3" key="1">
    <citation type="submission" date="2024-06" db="EMBL/GenBank/DDBJ databases">
        <authorList>
            <person name="Kim D.-U."/>
        </authorList>
    </citation>
    <scope>NUCLEOTIDE SEQUENCE [LARGE SCALE GENOMIC DNA]</scope>
    <source>
        <strain evidence="2 3">KACC15460</strain>
    </source>
</reference>
<accession>A0ABV2DQ64</accession>
<dbReference type="EMBL" id="JBEWSZ010000007">
    <property type="protein sequence ID" value="MET2832155.1"/>
    <property type="molecule type" value="Genomic_DNA"/>
</dbReference>
<keyword evidence="1" id="KW-0472">Membrane</keyword>
<proteinExistence type="predicted"/>
<keyword evidence="1" id="KW-1133">Transmembrane helix</keyword>
<keyword evidence="3" id="KW-1185">Reference proteome</keyword>
<evidence type="ECO:0000256" key="1">
    <source>
        <dbReference type="SAM" id="Phobius"/>
    </source>
</evidence>
<gene>
    <name evidence="2" type="ORF">ABVQ20_34935</name>
</gene>
<evidence type="ECO:0000313" key="2">
    <source>
        <dbReference type="EMBL" id="MET2832155.1"/>
    </source>
</evidence>